<keyword evidence="8" id="KW-0539">Nucleus</keyword>
<dbReference type="GO" id="GO:0010833">
    <property type="term" value="P:telomere maintenance via telomere lengthening"/>
    <property type="evidence" value="ECO:0007669"/>
    <property type="project" value="TreeGrafter"/>
</dbReference>
<evidence type="ECO:0000256" key="6">
    <source>
        <dbReference type="ARBA" id="ARBA00022895"/>
    </source>
</evidence>
<evidence type="ECO:0000313" key="9">
    <source>
        <dbReference type="EMBL" id="PKA63056.1"/>
    </source>
</evidence>
<gene>
    <name evidence="9" type="primary">CTC1</name>
    <name evidence="9" type="ORF">AXF42_Ash007852</name>
</gene>
<evidence type="ECO:0000256" key="4">
    <source>
        <dbReference type="ARBA" id="ARBA00016175"/>
    </source>
</evidence>
<name>A0A2I0B5I3_9ASPA</name>
<evidence type="ECO:0000256" key="7">
    <source>
        <dbReference type="ARBA" id="ARBA00023125"/>
    </source>
</evidence>
<dbReference type="STRING" id="1088818.A0A2I0B5I3"/>
<keyword evidence="7" id="KW-0238">DNA-binding</keyword>
<keyword evidence="10" id="KW-1185">Reference proteome</keyword>
<dbReference type="Proteomes" id="UP000236161">
    <property type="component" value="Unassembled WGS sequence"/>
</dbReference>
<evidence type="ECO:0000256" key="5">
    <source>
        <dbReference type="ARBA" id="ARBA00022454"/>
    </source>
</evidence>
<sequence length="1284" mass="143251">MAEVLIISISDLVSLSRPLTGAASLVCTSSASPPPLKKHRANPSPTSLTELLLPDENSNPVICFTPIKRPVLLVGTVDLPTDPFNQFLSFSDDSFAICCDILDFDLAIVGCKIHVFAWNFVPFKHRRGGLLEVIRWGFAPSLTVSKDNFCLSLRKAAGISSGKGIVGVLTSVSPVFTVPCRNQGCDETVGFLAEIFTCKCSLCCKSLYLDGFNLSIWQKNSHSFTDSEFVYFIKPTSRWRLALARLIGKLVVVSGLKKKMIFVGDKTSYLLLITTQETAISSCCLPLEIDHSRKVVKTRMIQEGKVYSGVVTGFYMQGMIFVRNFHLVRLEFSWIRTNLLVSCCRTTIDLKTFSHSDSTCFMGSKNQILLQKFIKSLMPTATFWLLLLISCFRRKFSKTFSENEILGSRDVIALLHSVISLSENLNGIFMEFCKYGKSIFKLEQSKLRLKLVVPISNFIGKCEMIWMTLINKMQSLDEKLESSHNTHSLPCHATSSFPISRRIISSEVLGCILMGSIKCTSSGRMQLVDATGSIDVVIPDILSSFHCQGIHEVKKFKVVVEGSPIQQKDLQIPSTDPFSFKNIFGLQFSKKMSKHLTLYVHFYLQDSTCLNAPTSLPLCKDIDCYSSARGIAHLFLVTHKFPTAKYCVATNALHCSSLFAEAVLLPYDIFLEGEDEFNPHLDVVAQKLYKWSGYKNILNNTEIRCCKEMKFTDLPNRDSPTGTIYGPKEAEVKPCFPRLLAFARRNSQRPHAFGNISYKGGIMLENKSHSVGKVLLEFFPDSFIKYQLYSIESTLSFAKLGTFKFQSLRLGEYYIMKCSKECSLCSQKDCKQQPCAKVLLTSQTSLWKISLSFGDIAHQKGQQGYSTPVDHLNVDYHQTYNAHDCQNCLEFQKSNKQLIGTSDIHLLVSHDKMGSINNMEASEELLFSCITKLPEILTVSSVSQIMKSDISRPFSSADSHGSRLLTKNLISFRGDVEAMHLYKRKAGIGSSEQSFQLIHCSELIDSGICLHVHDEQCMIRIRGKHCAFPVGMGSGVNATFHRILLKRSSGGIPKLVLTSVSFVVINSVKELSIPCSRREINLLPGLVRNRDKSVNSVFPNDGSSLCCCWADGERAAMLLRLHEVLCQTFFQNGASSAYDRNRYHDTIGGGLEKMLKKHHKIIVKNCRTVPEVSAADFAISVCSDDLLSNAEESLLRYIIINACQGSILNIVGHMMDSTALDFLDTNYEGLQDALSPLHNIQGDNASGCFIYGCDGAFYDLSFGIRNALDFVDFNVEAETAKLWL</sequence>
<proteinExistence type="inferred from homology"/>
<evidence type="ECO:0000256" key="8">
    <source>
        <dbReference type="ARBA" id="ARBA00023242"/>
    </source>
</evidence>
<dbReference type="GO" id="GO:0045740">
    <property type="term" value="P:positive regulation of DNA replication"/>
    <property type="evidence" value="ECO:0007669"/>
    <property type="project" value="TreeGrafter"/>
</dbReference>
<protein>
    <recommendedName>
        <fullName evidence="4">CST complex subunit CTC1</fullName>
    </recommendedName>
</protein>
<comment type="similarity">
    <text evidence="3">Belongs to the CTC1 family.</text>
</comment>
<dbReference type="EMBL" id="KZ451911">
    <property type="protein sequence ID" value="PKA63056.1"/>
    <property type="molecule type" value="Genomic_DNA"/>
</dbReference>
<keyword evidence="5" id="KW-0158">Chromosome</keyword>
<dbReference type="PANTHER" id="PTHR14865">
    <property type="entry name" value="CST COMPLEX SUBUNIT CTC1"/>
    <property type="match status" value="1"/>
</dbReference>
<evidence type="ECO:0000256" key="3">
    <source>
        <dbReference type="ARBA" id="ARBA00006332"/>
    </source>
</evidence>
<evidence type="ECO:0000313" key="10">
    <source>
        <dbReference type="Proteomes" id="UP000236161"/>
    </source>
</evidence>
<comment type="subcellular location">
    <subcellularLocation>
        <location evidence="2">Chromosome</location>
        <location evidence="2">Telomere</location>
    </subcellularLocation>
    <subcellularLocation>
        <location evidence="1">Nucleus</location>
    </subcellularLocation>
</comment>
<evidence type="ECO:0000256" key="2">
    <source>
        <dbReference type="ARBA" id="ARBA00004574"/>
    </source>
</evidence>
<organism evidence="9 10">
    <name type="scientific">Apostasia shenzhenica</name>
    <dbReference type="NCBI Taxonomy" id="1088818"/>
    <lineage>
        <taxon>Eukaryota</taxon>
        <taxon>Viridiplantae</taxon>
        <taxon>Streptophyta</taxon>
        <taxon>Embryophyta</taxon>
        <taxon>Tracheophyta</taxon>
        <taxon>Spermatophyta</taxon>
        <taxon>Magnoliopsida</taxon>
        <taxon>Liliopsida</taxon>
        <taxon>Asparagales</taxon>
        <taxon>Orchidaceae</taxon>
        <taxon>Apostasioideae</taxon>
        <taxon>Apostasia</taxon>
    </lineage>
</organism>
<dbReference type="PANTHER" id="PTHR14865:SF2">
    <property type="entry name" value="CST COMPLEX SUBUNIT CTC1"/>
    <property type="match status" value="1"/>
</dbReference>
<evidence type="ECO:0000256" key="1">
    <source>
        <dbReference type="ARBA" id="ARBA00004123"/>
    </source>
</evidence>
<dbReference type="GO" id="GO:0042162">
    <property type="term" value="F:telomeric DNA binding"/>
    <property type="evidence" value="ECO:0007669"/>
    <property type="project" value="TreeGrafter"/>
</dbReference>
<dbReference type="OrthoDB" id="2314520at2759"/>
<keyword evidence="6" id="KW-0779">Telomere</keyword>
<dbReference type="GO" id="GO:1990879">
    <property type="term" value="C:CST complex"/>
    <property type="evidence" value="ECO:0007669"/>
    <property type="project" value="TreeGrafter"/>
</dbReference>
<dbReference type="GO" id="GO:0003697">
    <property type="term" value="F:single-stranded DNA binding"/>
    <property type="evidence" value="ECO:0007669"/>
    <property type="project" value="TreeGrafter"/>
</dbReference>
<dbReference type="InterPro" id="IPR042617">
    <property type="entry name" value="CTC1-like"/>
</dbReference>
<dbReference type="InterPro" id="IPR028262">
    <property type="entry name" value="CTC1_plant"/>
</dbReference>
<accession>A0A2I0B5I3</accession>
<dbReference type="Pfam" id="PF15491">
    <property type="entry name" value="CTC1_2"/>
    <property type="match status" value="1"/>
</dbReference>
<reference evidence="9 10" key="1">
    <citation type="journal article" date="2017" name="Nature">
        <title>The Apostasia genome and the evolution of orchids.</title>
        <authorList>
            <person name="Zhang G.Q."/>
            <person name="Liu K.W."/>
            <person name="Li Z."/>
            <person name="Lohaus R."/>
            <person name="Hsiao Y.Y."/>
            <person name="Niu S.C."/>
            <person name="Wang J.Y."/>
            <person name="Lin Y.C."/>
            <person name="Xu Q."/>
            <person name="Chen L.J."/>
            <person name="Yoshida K."/>
            <person name="Fujiwara S."/>
            <person name="Wang Z.W."/>
            <person name="Zhang Y.Q."/>
            <person name="Mitsuda N."/>
            <person name="Wang M."/>
            <person name="Liu G.H."/>
            <person name="Pecoraro L."/>
            <person name="Huang H.X."/>
            <person name="Xiao X.J."/>
            <person name="Lin M."/>
            <person name="Wu X.Y."/>
            <person name="Wu W.L."/>
            <person name="Chen Y.Y."/>
            <person name="Chang S.B."/>
            <person name="Sakamoto S."/>
            <person name="Ohme-Takagi M."/>
            <person name="Yagi M."/>
            <person name="Zeng S.J."/>
            <person name="Shen C.Y."/>
            <person name="Yeh C.M."/>
            <person name="Luo Y.B."/>
            <person name="Tsai W.C."/>
            <person name="Van de Peer Y."/>
            <person name="Liu Z.J."/>
        </authorList>
    </citation>
    <scope>NUCLEOTIDE SEQUENCE [LARGE SCALE GENOMIC DNA]</scope>
    <source>
        <strain evidence="10">cv. Shenzhen</strain>
        <tissue evidence="9">Stem</tissue>
    </source>
</reference>